<gene>
    <name evidence="1" type="ORF">V8G54_013582</name>
</gene>
<proteinExistence type="predicted"/>
<evidence type="ECO:0000313" key="1">
    <source>
        <dbReference type="EMBL" id="WVZ16016.1"/>
    </source>
</evidence>
<dbReference type="Proteomes" id="UP001374535">
    <property type="component" value="Chromosome 4"/>
</dbReference>
<sequence>MLILISLLLDKTHFHFPFRKHTTHVKHGMIHCWNGAFGFYVFNSLFSNVASSRKLTRRGDDFFWIYSLHHLGVPLLLDRIRADPFGNGESITVTAGGVTEIR</sequence>
<dbReference type="EMBL" id="CP144697">
    <property type="protein sequence ID" value="WVZ16016.1"/>
    <property type="molecule type" value="Genomic_DNA"/>
</dbReference>
<dbReference type="AlphaFoldDB" id="A0AAQ3NT67"/>
<organism evidence="1 2">
    <name type="scientific">Vigna mungo</name>
    <name type="common">Black gram</name>
    <name type="synonym">Phaseolus mungo</name>
    <dbReference type="NCBI Taxonomy" id="3915"/>
    <lineage>
        <taxon>Eukaryota</taxon>
        <taxon>Viridiplantae</taxon>
        <taxon>Streptophyta</taxon>
        <taxon>Embryophyta</taxon>
        <taxon>Tracheophyta</taxon>
        <taxon>Spermatophyta</taxon>
        <taxon>Magnoliopsida</taxon>
        <taxon>eudicotyledons</taxon>
        <taxon>Gunneridae</taxon>
        <taxon>Pentapetalae</taxon>
        <taxon>rosids</taxon>
        <taxon>fabids</taxon>
        <taxon>Fabales</taxon>
        <taxon>Fabaceae</taxon>
        <taxon>Papilionoideae</taxon>
        <taxon>50 kb inversion clade</taxon>
        <taxon>NPAAA clade</taxon>
        <taxon>indigoferoid/millettioid clade</taxon>
        <taxon>Phaseoleae</taxon>
        <taxon>Vigna</taxon>
    </lineage>
</organism>
<name>A0AAQ3NT67_VIGMU</name>
<reference evidence="1 2" key="1">
    <citation type="journal article" date="2023" name="Life. Sci Alliance">
        <title>Evolutionary insights into 3D genome organization and epigenetic landscape of Vigna mungo.</title>
        <authorList>
            <person name="Junaid A."/>
            <person name="Singh B."/>
            <person name="Bhatia S."/>
        </authorList>
    </citation>
    <scope>NUCLEOTIDE SEQUENCE [LARGE SCALE GENOMIC DNA]</scope>
    <source>
        <strain evidence="1">Urdbean</strain>
    </source>
</reference>
<accession>A0AAQ3NT67</accession>
<evidence type="ECO:0000313" key="2">
    <source>
        <dbReference type="Proteomes" id="UP001374535"/>
    </source>
</evidence>
<keyword evidence="2" id="KW-1185">Reference proteome</keyword>
<protein>
    <submittedName>
        <fullName evidence="1">Uncharacterized protein</fullName>
    </submittedName>
</protein>